<protein>
    <submittedName>
        <fullName evidence="1">Uncharacterized protein</fullName>
    </submittedName>
</protein>
<dbReference type="EMBL" id="JAUEPO010000004">
    <property type="protein sequence ID" value="KAK3323594.1"/>
    <property type="molecule type" value="Genomic_DNA"/>
</dbReference>
<keyword evidence="2" id="KW-1185">Reference proteome</keyword>
<reference evidence="1" key="1">
    <citation type="journal article" date="2023" name="Mol. Phylogenet. Evol.">
        <title>Genome-scale phylogeny and comparative genomics of the fungal order Sordariales.</title>
        <authorList>
            <person name="Hensen N."/>
            <person name="Bonometti L."/>
            <person name="Westerberg I."/>
            <person name="Brannstrom I.O."/>
            <person name="Guillou S."/>
            <person name="Cros-Aarteil S."/>
            <person name="Calhoun S."/>
            <person name="Haridas S."/>
            <person name="Kuo A."/>
            <person name="Mondo S."/>
            <person name="Pangilinan J."/>
            <person name="Riley R."/>
            <person name="LaButti K."/>
            <person name="Andreopoulos B."/>
            <person name="Lipzen A."/>
            <person name="Chen C."/>
            <person name="Yan M."/>
            <person name="Daum C."/>
            <person name="Ng V."/>
            <person name="Clum A."/>
            <person name="Steindorff A."/>
            <person name="Ohm R.A."/>
            <person name="Martin F."/>
            <person name="Silar P."/>
            <person name="Natvig D.O."/>
            <person name="Lalanne C."/>
            <person name="Gautier V."/>
            <person name="Ament-Velasquez S.L."/>
            <person name="Kruys A."/>
            <person name="Hutchinson M.I."/>
            <person name="Powell A.J."/>
            <person name="Barry K."/>
            <person name="Miller A.N."/>
            <person name="Grigoriev I.V."/>
            <person name="Debuchy R."/>
            <person name="Gladieux P."/>
            <person name="Hiltunen Thoren M."/>
            <person name="Johannesson H."/>
        </authorList>
    </citation>
    <scope>NUCLEOTIDE SEQUENCE</scope>
    <source>
        <strain evidence="1">SMH4131-1</strain>
    </source>
</reference>
<comment type="caution">
    <text evidence="1">The sequence shown here is derived from an EMBL/GenBank/DDBJ whole genome shotgun (WGS) entry which is preliminary data.</text>
</comment>
<reference evidence="1" key="2">
    <citation type="submission" date="2023-06" db="EMBL/GenBank/DDBJ databases">
        <authorList>
            <consortium name="Lawrence Berkeley National Laboratory"/>
            <person name="Haridas S."/>
            <person name="Hensen N."/>
            <person name="Bonometti L."/>
            <person name="Westerberg I."/>
            <person name="Brannstrom I.O."/>
            <person name="Guillou S."/>
            <person name="Cros-Aarteil S."/>
            <person name="Calhoun S."/>
            <person name="Kuo A."/>
            <person name="Mondo S."/>
            <person name="Pangilinan J."/>
            <person name="Riley R."/>
            <person name="Labutti K."/>
            <person name="Andreopoulos B."/>
            <person name="Lipzen A."/>
            <person name="Chen C."/>
            <person name="Yanf M."/>
            <person name="Daum C."/>
            <person name="Ng V."/>
            <person name="Clum A."/>
            <person name="Steindorff A."/>
            <person name="Ohm R."/>
            <person name="Martin F."/>
            <person name="Silar P."/>
            <person name="Natvig D."/>
            <person name="Lalanne C."/>
            <person name="Gautier V."/>
            <person name="Ament-Velasquez S.L."/>
            <person name="Kruys A."/>
            <person name="Hutchinson M.I."/>
            <person name="Powell A.J."/>
            <person name="Barry K."/>
            <person name="Miller A.N."/>
            <person name="Grigoriev I.V."/>
            <person name="Debuchy R."/>
            <person name="Gladieux P."/>
            <person name="Thoren M.H."/>
            <person name="Johannesson H."/>
        </authorList>
    </citation>
    <scope>NUCLEOTIDE SEQUENCE</scope>
    <source>
        <strain evidence="1">SMH4131-1</strain>
    </source>
</reference>
<accession>A0AAE0IEM6</accession>
<evidence type="ECO:0000313" key="2">
    <source>
        <dbReference type="Proteomes" id="UP001286456"/>
    </source>
</evidence>
<proteinExistence type="predicted"/>
<dbReference type="AlphaFoldDB" id="A0AAE0IEM6"/>
<organism evidence="1 2">
    <name type="scientific">Cercophora scortea</name>
    <dbReference type="NCBI Taxonomy" id="314031"/>
    <lineage>
        <taxon>Eukaryota</taxon>
        <taxon>Fungi</taxon>
        <taxon>Dikarya</taxon>
        <taxon>Ascomycota</taxon>
        <taxon>Pezizomycotina</taxon>
        <taxon>Sordariomycetes</taxon>
        <taxon>Sordariomycetidae</taxon>
        <taxon>Sordariales</taxon>
        <taxon>Lasiosphaeriaceae</taxon>
        <taxon>Cercophora</taxon>
    </lineage>
</organism>
<gene>
    <name evidence="1" type="ORF">B0T19DRAFT_401907</name>
</gene>
<dbReference type="Proteomes" id="UP001286456">
    <property type="component" value="Unassembled WGS sequence"/>
</dbReference>
<sequence>MASTTTTASQPAGPYKLITVNTAPDRARRLIGRVVEDVKEQYTILHVANVATIEEVQAAVEEYQPDVLFTASMWTPEESGRIIAIAKGVIPELKTFSLPQGLQVEKGPDAVVEYIKENLPSLLG</sequence>
<evidence type="ECO:0000313" key="1">
    <source>
        <dbReference type="EMBL" id="KAK3323594.1"/>
    </source>
</evidence>
<name>A0AAE0IEM6_9PEZI</name>